<dbReference type="Gene3D" id="3.30.70.100">
    <property type="match status" value="1"/>
</dbReference>
<evidence type="ECO:0000313" key="2">
    <source>
        <dbReference type="EMBL" id="SCU71359.1"/>
    </source>
</evidence>
<dbReference type="InterPro" id="IPR013097">
    <property type="entry name" value="Dabb"/>
</dbReference>
<dbReference type="PROSITE" id="PS51502">
    <property type="entry name" value="S_R_A_B_BARREL"/>
    <property type="match status" value="1"/>
</dbReference>
<dbReference type="SMART" id="SM00886">
    <property type="entry name" value="Dabb"/>
    <property type="match status" value="1"/>
</dbReference>
<dbReference type="PANTHER" id="PTHR37832">
    <property type="entry name" value="BLL2683 PROTEIN"/>
    <property type="match status" value="1"/>
</dbReference>
<dbReference type="VEuPathDB" id="TriTrypDB:TEOVI_000294000"/>
<evidence type="ECO:0000259" key="1">
    <source>
        <dbReference type="PROSITE" id="PS51502"/>
    </source>
</evidence>
<sequence length="111" mass="12271">MSAKMCHVVMFALDATKFAANLPGSELQRHLKLLRETVPGLLEINMGPTGTDLFPGYVDCSGGFTHCLVSKHTDVKALQEYVAHPNHVTFAELLKASYSKPPIRVDFELKE</sequence>
<dbReference type="EMBL" id="CZPT02001622">
    <property type="protein sequence ID" value="SCU71359.1"/>
    <property type="molecule type" value="Genomic_DNA"/>
</dbReference>
<feature type="domain" description="Stress-response A/B barrel" evidence="1">
    <location>
        <begin position="5"/>
        <end position="107"/>
    </location>
</feature>
<dbReference type="AlphaFoldDB" id="A0A1G4IGP8"/>
<dbReference type="InterPro" id="IPR011008">
    <property type="entry name" value="Dimeric_a/b-barrel"/>
</dbReference>
<dbReference type="PANTHER" id="PTHR37832:SF1">
    <property type="entry name" value="STRESS-RESPONSE A_B BARREL DOMAIN-CONTAINING PROTEIN"/>
    <property type="match status" value="1"/>
</dbReference>
<evidence type="ECO:0000313" key="3">
    <source>
        <dbReference type="Proteomes" id="UP000195570"/>
    </source>
</evidence>
<proteinExistence type="predicted"/>
<protein>
    <submittedName>
        <fullName evidence="2">Stress responsive A/B Barrel Domain, putative</fullName>
    </submittedName>
</protein>
<accession>A0A1G4IGP8</accession>
<organism evidence="2 3">
    <name type="scientific">Trypanosoma equiperdum</name>
    <dbReference type="NCBI Taxonomy" id="5694"/>
    <lineage>
        <taxon>Eukaryota</taxon>
        <taxon>Discoba</taxon>
        <taxon>Euglenozoa</taxon>
        <taxon>Kinetoplastea</taxon>
        <taxon>Metakinetoplastina</taxon>
        <taxon>Trypanosomatida</taxon>
        <taxon>Trypanosomatidae</taxon>
        <taxon>Trypanosoma</taxon>
    </lineage>
</organism>
<dbReference type="RefSeq" id="XP_067082033.1">
    <property type="nucleotide sequence ID" value="XM_067225932.1"/>
</dbReference>
<gene>
    <name evidence="2" type="ORF">TEOVI_000294000</name>
</gene>
<reference evidence="2" key="1">
    <citation type="submission" date="2016-09" db="EMBL/GenBank/DDBJ databases">
        <authorList>
            <person name="Hebert L."/>
            <person name="Moumen B."/>
        </authorList>
    </citation>
    <scope>NUCLEOTIDE SEQUENCE [LARGE SCALE GENOMIC DNA]</scope>
    <source>
        <strain evidence="2">OVI</strain>
    </source>
</reference>
<comment type="caution">
    <text evidence="2">The sequence shown here is derived from an EMBL/GenBank/DDBJ whole genome shotgun (WGS) entry which is preliminary data.</text>
</comment>
<keyword evidence="3" id="KW-1185">Reference proteome</keyword>
<name>A0A1G4IGP8_TRYEQ</name>
<dbReference type="SUPFAM" id="SSF54909">
    <property type="entry name" value="Dimeric alpha+beta barrel"/>
    <property type="match status" value="1"/>
</dbReference>
<dbReference type="GeneID" id="92376880"/>
<dbReference type="Proteomes" id="UP000195570">
    <property type="component" value="Unassembled WGS sequence"/>
</dbReference>
<dbReference type="Pfam" id="PF07876">
    <property type="entry name" value="Dabb"/>
    <property type="match status" value="1"/>
</dbReference>